<keyword evidence="2" id="KW-0472">Membrane</keyword>
<reference evidence="3" key="1">
    <citation type="submission" date="2022-04" db="EMBL/GenBank/DDBJ databases">
        <title>Diverse halophilic archaea isolated from saline environments.</title>
        <authorList>
            <person name="Cui H.-L."/>
        </authorList>
    </citation>
    <scope>NUCLEOTIDE SEQUENCE</scope>
    <source>
        <strain evidence="3">XZYJT40</strain>
    </source>
</reference>
<feature type="region of interest" description="Disordered" evidence="1">
    <location>
        <begin position="237"/>
        <end position="256"/>
    </location>
</feature>
<dbReference type="GeneID" id="72191598"/>
<keyword evidence="2" id="KW-0812">Transmembrane</keyword>
<gene>
    <name evidence="3" type="ORF">M0R88_17045</name>
</gene>
<name>A0A8U0IH87_9EURY</name>
<accession>A0A8U0IH87</accession>
<sequence>MNRRLLLAAATLALLAATAGCAGVFGTDQFSEKRLSGDANATYEWNTTADVTLNVTSGQYRAIYDFSNRSQLKIYQRESLGEEAPVRVKTVRFRYPNGTVVTLNQSQVRRTDSRTVFVLPSREGKLAYTAPHRGKSFSTPTYVEGSYEVVLPAGMRVGTPILSQVRPNADTKDQVAGRVHLHWAEVTSNNVTVRYYLARDLLIFGGIIGAGVVIALLGLAYFRLQIRQLERQREEMGLNVDTDGDEFDQGPPPGMG</sequence>
<keyword evidence="4" id="KW-1185">Reference proteome</keyword>
<dbReference type="AlphaFoldDB" id="A0A8U0IH87"/>
<dbReference type="KEGG" id="haxz:M0R88_17045"/>
<protein>
    <submittedName>
        <fullName evidence="3">DUF5803 family protein</fullName>
    </submittedName>
</protein>
<proteinExistence type="predicted"/>
<evidence type="ECO:0000313" key="4">
    <source>
        <dbReference type="Proteomes" id="UP000830434"/>
    </source>
</evidence>
<dbReference type="RefSeq" id="WP_248654622.1">
    <property type="nucleotide sequence ID" value="NZ_CP096658.1"/>
</dbReference>
<dbReference type="Pfam" id="PF19119">
    <property type="entry name" value="DUF5803"/>
    <property type="match status" value="1"/>
</dbReference>
<feature type="transmembrane region" description="Helical" evidence="2">
    <location>
        <begin position="201"/>
        <end position="222"/>
    </location>
</feature>
<organism evidence="3 4">
    <name type="scientific">Halorussus gelatinilyticus</name>
    <dbReference type="NCBI Taxonomy" id="2937524"/>
    <lineage>
        <taxon>Archaea</taxon>
        <taxon>Methanobacteriati</taxon>
        <taxon>Methanobacteriota</taxon>
        <taxon>Stenosarchaea group</taxon>
        <taxon>Halobacteria</taxon>
        <taxon>Halobacteriales</taxon>
        <taxon>Haladaptataceae</taxon>
        <taxon>Halorussus</taxon>
    </lineage>
</organism>
<dbReference type="Proteomes" id="UP000830434">
    <property type="component" value="Chromosome"/>
</dbReference>
<dbReference type="InterPro" id="IPR043826">
    <property type="entry name" value="DUF5803"/>
</dbReference>
<dbReference type="EMBL" id="CP096658">
    <property type="protein sequence ID" value="UPW00208.1"/>
    <property type="molecule type" value="Genomic_DNA"/>
</dbReference>
<keyword evidence="2" id="KW-1133">Transmembrane helix</keyword>
<dbReference type="PROSITE" id="PS51257">
    <property type="entry name" value="PROKAR_LIPOPROTEIN"/>
    <property type="match status" value="1"/>
</dbReference>
<evidence type="ECO:0000256" key="1">
    <source>
        <dbReference type="SAM" id="MobiDB-lite"/>
    </source>
</evidence>
<evidence type="ECO:0000313" key="3">
    <source>
        <dbReference type="EMBL" id="UPW00208.1"/>
    </source>
</evidence>
<evidence type="ECO:0000256" key="2">
    <source>
        <dbReference type="SAM" id="Phobius"/>
    </source>
</evidence>